<evidence type="ECO:0000256" key="1">
    <source>
        <dbReference type="ARBA" id="ARBA00023015"/>
    </source>
</evidence>
<protein>
    <recommendedName>
        <fullName evidence="6">Zn(2)-C6 fungal-type domain-containing protein</fullName>
    </recommendedName>
</protein>
<evidence type="ECO:0000256" key="5">
    <source>
        <dbReference type="SAM" id="MobiDB-lite"/>
    </source>
</evidence>
<feature type="region of interest" description="Disordered" evidence="5">
    <location>
        <begin position="45"/>
        <end position="73"/>
    </location>
</feature>
<accession>A0ABR3WUS5</accession>
<sequence>MRASATSLAHRCDETHPVCGSCDRHNVSCVYEDIFKLITIPPSSQVGHHGNNSTKSSRAKDLDRAGSNTPEQDAGGKHLLELRLLHHYSIVTSQTLPTSPEPKLADIWKTYVPRLAFKHRALLDSIYSIAALQLGLSQPGNRELMTAYSQYMDQAIQRHREDIAQINNQIADAVWFTSSLLRVTAFASLQERPIEPYTPPMQWLRIAVRATHIFQVVYELVRHDPSSEALKVMEEGYFTLNQHPMFREESKDEYSHLLSRSGNTRYKNEPWDEDIQKTYECVVSYLGGLRTAINAKRSAGEIGLQCIAFGSRVPERFIELVDDRQPRSLVILAHLFSSMTDLEHVWYIGKLGQRELRGLRTIIPDDWKDML</sequence>
<keyword evidence="8" id="KW-1185">Reference proteome</keyword>
<keyword evidence="3" id="KW-0804">Transcription</keyword>
<feature type="domain" description="Zn(2)-C6 fungal-type" evidence="6">
    <location>
        <begin position="11"/>
        <end position="34"/>
    </location>
</feature>
<evidence type="ECO:0000256" key="4">
    <source>
        <dbReference type="ARBA" id="ARBA00023242"/>
    </source>
</evidence>
<evidence type="ECO:0000256" key="3">
    <source>
        <dbReference type="ARBA" id="ARBA00023163"/>
    </source>
</evidence>
<proteinExistence type="predicted"/>
<name>A0ABR3WUS5_9EURO</name>
<evidence type="ECO:0000313" key="8">
    <source>
        <dbReference type="Proteomes" id="UP001583193"/>
    </source>
</evidence>
<dbReference type="InterPro" id="IPR021858">
    <property type="entry name" value="Fun_TF"/>
</dbReference>
<dbReference type="Pfam" id="PF00172">
    <property type="entry name" value="Zn_clus"/>
    <property type="match status" value="1"/>
</dbReference>
<dbReference type="PANTHER" id="PTHR47657:SF14">
    <property type="entry name" value="ZN(2)-C6 FUNGAL-TYPE DOMAIN-CONTAINING PROTEIN"/>
    <property type="match status" value="1"/>
</dbReference>
<organism evidence="7 8">
    <name type="scientific">Paecilomyces lecythidis</name>
    <dbReference type="NCBI Taxonomy" id="3004212"/>
    <lineage>
        <taxon>Eukaryota</taxon>
        <taxon>Fungi</taxon>
        <taxon>Dikarya</taxon>
        <taxon>Ascomycota</taxon>
        <taxon>Pezizomycotina</taxon>
        <taxon>Eurotiomycetes</taxon>
        <taxon>Eurotiomycetidae</taxon>
        <taxon>Eurotiales</taxon>
        <taxon>Thermoascaceae</taxon>
        <taxon>Paecilomyces</taxon>
    </lineage>
</organism>
<evidence type="ECO:0000313" key="7">
    <source>
        <dbReference type="EMBL" id="KAL1867429.1"/>
    </source>
</evidence>
<dbReference type="EMBL" id="JAVDPF010000044">
    <property type="protein sequence ID" value="KAL1867429.1"/>
    <property type="molecule type" value="Genomic_DNA"/>
</dbReference>
<dbReference type="InterPro" id="IPR001138">
    <property type="entry name" value="Zn2Cys6_DnaBD"/>
</dbReference>
<dbReference type="CDD" id="cd00067">
    <property type="entry name" value="GAL4"/>
    <property type="match status" value="1"/>
</dbReference>
<keyword evidence="1" id="KW-0805">Transcription regulation</keyword>
<dbReference type="Proteomes" id="UP001583193">
    <property type="component" value="Unassembled WGS sequence"/>
</dbReference>
<evidence type="ECO:0000256" key="2">
    <source>
        <dbReference type="ARBA" id="ARBA00023125"/>
    </source>
</evidence>
<dbReference type="SUPFAM" id="SSF57701">
    <property type="entry name" value="Zn2/Cys6 DNA-binding domain"/>
    <property type="match status" value="1"/>
</dbReference>
<reference evidence="7 8" key="1">
    <citation type="journal article" date="2024" name="IMA Fungus">
        <title>IMA Genome - F19 : A genome assembly and annotation guide to empower mycologists, including annotated draft genome sequences of Ceratocystis pirilliformis, Diaporthe australafricana, Fusarium ophioides, Paecilomyces lecythidis, and Sporothrix stenoceras.</title>
        <authorList>
            <person name="Aylward J."/>
            <person name="Wilson A.M."/>
            <person name="Visagie C.M."/>
            <person name="Spraker J."/>
            <person name="Barnes I."/>
            <person name="Buitendag C."/>
            <person name="Ceriani C."/>
            <person name="Del Mar Angel L."/>
            <person name="du Plessis D."/>
            <person name="Fuchs T."/>
            <person name="Gasser K."/>
            <person name="Kramer D."/>
            <person name="Li W."/>
            <person name="Munsamy K."/>
            <person name="Piso A."/>
            <person name="Price J.L."/>
            <person name="Sonnekus B."/>
            <person name="Thomas C."/>
            <person name="van der Nest A."/>
            <person name="van Dijk A."/>
            <person name="van Heerden A."/>
            <person name="van Vuuren N."/>
            <person name="Yilmaz N."/>
            <person name="Duong T.A."/>
            <person name="van der Merwe N.A."/>
            <person name="Wingfield M.J."/>
            <person name="Wingfield B.D."/>
        </authorList>
    </citation>
    <scope>NUCLEOTIDE SEQUENCE [LARGE SCALE GENOMIC DNA]</scope>
    <source>
        <strain evidence="7 8">CMW 18167</strain>
    </source>
</reference>
<dbReference type="Pfam" id="PF11951">
    <property type="entry name" value="Fungal_trans_2"/>
    <property type="match status" value="1"/>
</dbReference>
<evidence type="ECO:0000259" key="6">
    <source>
        <dbReference type="Pfam" id="PF00172"/>
    </source>
</evidence>
<dbReference type="PANTHER" id="PTHR47657">
    <property type="entry name" value="STEROL REGULATORY ELEMENT-BINDING PROTEIN ECM22"/>
    <property type="match status" value="1"/>
</dbReference>
<dbReference type="Gene3D" id="4.10.240.10">
    <property type="entry name" value="Zn(2)-C6 fungal-type DNA-binding domain"/>
    <property type="match status" value="1"/>
</dbReference>
<comment type="caution">
    <text evidence="7">The sequence shown here is derived from an EMBL/GenBank/DDBJ whole genome shotgun (WGS) entry which is preliminary data.</text>
</comment>
<keyword evidence="2" id="KW-0238">DNA-binding</keyword>
<keyword evidence="4" id="KW-0539">Nucleus</keyword>
<dbReference type="InterPro" id="IPR052400">
    <property type="entry name" value="Zn2-C6_fungal_TF"/>
</dbReference>
<feature type="compositionally biased region" description="Polar residues" evidence="5">
    <location>
        <begin position="45"/>
        <end position="56"/>
    </location>
</feature>
<dbReference type="InterPro" id="IPR036864">
    <property type="entry name" value="Zn2-C6_fun-type_DNA-bd_sf"/>
</dbReference>
<gene>
    <name evidence="7" type="ORF">Plec18167_008702</name>
</gene>